<evidence type="ECO:0000259" key="2">
    <source>
        <dbReference type="Pfam" id="PF22879"/>
    </source>
</evidence>
<reference evidence="3" key="1">
    <citation type="submission" date="2019-04" db="EMBL/GenBank/DDBJ databases">
        <title>Evolution of Biomass-Degrading Anaerobic Consortia Revealed by Metagenomics.</title>
        <authorList>
            <person name="Peng X."/>
        </authorList>
    </citation>
    <scope>NUCLEOTIDE SEQUENCE</scope>
    <source>
        <strain evidence="3">SIG254</strain>
    </source>
</reference>
<dbReference type="Proteomes" id="UP000768462">
    <property type="component" value="Unassembled WGS sequence"/>
</dbReference>
<gene>
    <name evidence="3" type="ORF">E7215_17310</name>
</gene>
<evidence type="ECO:0000313" key="4">
    <source>
        <dbReference type="Proteomes" id="UP000768462"/>
    </source>
</evidence>
<comment type="caution">
    <text evidence="3">The sequence shown here is derived from an EMBL/GenBank/DDBJ whole genome shotgun (WGS) entry which is preliminary data.</text>
</comment>
<feature type="domain" description="Abortive infection phage resistance protein N-terminal" evidence="2">
    <location>
        <begin position="33"/>
        <end position="179"/>
    </location>
</feature>
<dbReference type="Pfam" id="PF10592">
    <property type="entry name" value="AIPR"/>
    <property type="match status" value="1"/>
</dbReference>
<dbReference type="InterPro" id="IPR055101">
    <property type="entry name" value="AIPR_N"/>
</dbReference>
<proteinExistence type="predicted"/>
<dbReference type="Pfam" id="PF22879">
    <property type="entry name" value="AIPR_N"/>
    <property type="match status" value="1"/>
</dbReference>
<evidence type="ECO:0008006" key="5">
    <source>
        <dbReference type="Google" id="ProtNLM"/>
    </source>
</evidence>
<protein>
    <recommendedName>
        <fullName evidence="5">AIPR protein</fullName>
    </recommendedName>
</protein>
<dbReference type="InterPro" id="IPR018891">
    <property type="entry name" value="AIPR_C"/>
</dbReference>
<accession>A0A927WGT4</accession>
<feature type="domain" description="Abortive phage infection protein C-terminal" evidence="1">
    <location>
        <begin position="239"/>
        <end position="548"/>
    </location>
</feature>
<dbReference type="AlphaFoldDB" id="A0A927WGT4"/>
<evidence type="ECO:0000313" key="3">
    <source>
        <dbReference type="EMBL" id="MBE6061899.1"/>
    </source>
</evidence>
<dbReference type="EMBL" id="SVCM01000210">
    <property type="protein sequence ID" value="MBE6061899.1"/>
    <property type="molecule type" value="Genomic_DNA"/>
</dbReference>
<name>A0A927WGT4_9CLOT</name>
<sequence length="590" mass="67976">MILEDFHAMICEDARAEHEAGRFRTTEEAVESILCGYLGDEQIISDVILSPYQKTSSNRQAMMVSAHAFDEKNAALTLIAVKWERSSKLAKMSRNDANRIFKMTRRFYRNAKAGMYKEMEETDTAYTLAQMIYERQSFISTVRILLLSNAIIDLEPPADSEEEDTVFSYDVWDIDRIFRLVGQGGNTGENDINLTDQYDCSICMMRMQADHQKYDCYVGMFPGEVLARIYDEYGQQLIERNVRSFLQAKNAVNKGIRDTVKEEPEMFMAYNNGISTVASWIKADELGNGAVSVHSLHGWQIVNGGQTTASLANAYKANMDLSQVFVPIKLTILKSEHNKDQIIANISKYANSQNKITMSDFSANTPWHVEMEKLSRRIWVPSRKRIRWFYERARGQYLVEFNRQNTAARKKNFREENPKNHVITKTLAAKCMMCAMQKPYIVSKGSETNFVKFMELVVGGKVPFPSERYYKHTVANVILFDRCDRIVKNLQLGDYKANVVAYTIALAYRLYEAEIDIDKIWTKQDIDEKLAMLLEKLARIVWEHITHPIVEGTNVTQWCKREECWNLLLKRQGLEVASGEMEDDEDNEEA</sequence>
<organism evidence="3 4">
    <name type="scientific">Clostridium sulfidigenes</name>
    <dbReference type="NCBI Taxonomy" id="318464"/>
    <lineage>
        <taxon>Bacteria</taxon>
        <taxon>Bacillati</taxon>
        <taxon>Bacillota</taxon>
        <taxon>Clostridia</taxon>
        <taxon>Eubacteriales</taxon>
        <taxon>Clostridiaceae</taxon>
        <taxon>Clostridium</taxon>
    </lineage>
</organism>
<evidence type="ECO:0000259" key="1">
    <source>
        <dbReference type="Pfam" id="PF10592"/>
    </source>
</evidence>